<accession>A0A8J4V3H2</accession>
<dbReference type="OrthoDB" id="3789175at2759"/>
<dbReference type="Pfam" id="PF00112">
    <property type="entry name" value="Peptidase_C1"/>
    <property type="match status" value="1"/>
</dbReference>
<dbReference type="CDD" id="cd02620">
    <property type="entry name" value="Peptidase_C1A_CathepsinB"/>
    <property type="match status" value="1"/>
</dbReference>
<dbReference type="Gene3D" id="3.90.70.10">
    <property type="entry name" value="Cysteine proteinases"/>
    <property type="match status" value="1"/>
</dbReference>
<dbReference type="SMART" id="SM00645">
    <property type="entry name" value="Pept_C1"/>
    <property type="match status" value="1"/>
</dbReference>
<keyword evidence="2" id="KW-1133">Transmembrane helix</keyword>
<dbReference type="EMBL" id="AJWJ01000596">
    <property type="protein sequence ID" value="KAF2069779.1"/>
    <property type="molecule type" value="Genomic_DNA"/>
</dbReference>
<evidence type="ECO:0000259" key="3">
    <source>
        <dbReference type="SMART" id="SM00645"/>
    </source>
</evidence>
<organism evidence="4 5">
    <name type="scientific">Polysphondylium violaceum</name>
    <dbReference type="NCBI Taxonomy" id="133409"/>
    <lineage>
        <taxon>Eukaryota</taxon>
        <taxon>Amoebozoa</taxon>
        <taxon>Evosea</taxon>
        <taxon>Eumycetozoa</taxon>
        <taxon>Dictyostelia</taxon>
        <taxon>Dictyosteliales</taxon>
        <taxon>Dictyosteliaceae</taxon>
        <taxon>Polysphondylium</taxon>
    </lineage>
</organism>
<dbReference type="Proteomes" id="UP000695562">
    <property type="component" value="Unassembled WGS sequence"/>
</dbReference>
<sequence>MYNNLNNYLGVIFATIFLLFSWYPLLVDSQIYPTTPVGCSKVSYSAEKLATIPASFDARDKWGDCISPVRTQKGCGSCWAQVTSGLLADRTCIATNGLVKTLLSPQYILGCSNNCKEGGQCNIGCRGGYIDVTLAFLESNGVVSDVCLPYQANDGSCPSTCSNGESISNATKVKAGKCYTYASLQDVQYEIMTKGPVIATFALYPEFSDYSGGVFVRTSNNIKEGHAARVYGWGNENGVDYWLAANSWGTSWGINGHFKIRRGTDEVGFEDNFISADANTDDLSETLYGSTWSNPSSGSALKPSFYLILTIIAYLILVPLFQSFA</sequence>
<comment type="caution">
    <text evidence="4">The sequence shown here is derived from an EMBL/GenBank/DDBJ whole genome shotgun (WGS) entry which is preliminary data.</text>
</comment>
<dbReference type="InterPro" id="IPR038765">
    <property type="entry name" value="Papain-like_cys_pep_sf"/>
</dbReference>
<comment type="similarity">
    <text evidence="1">Belongs to the peptidase C1 family.</text>
</comment>
<keyword evidence="2" id="KW-0472">Membrane</keyword>
<proteinExistence type="inferred from homology"/>
<dbReference type="InterPro" id="IPR000668">
    <property type="entry name" value="Peptidase_C1A_C"/>
</dbReference>
<dbReference type="GO" id="GO:0008234">
    <property type="term" value="F:cysteine-type peptidase activity"/>
    <property type="evidence" value="ECO:0007669"/>
    <property type="project" value="InterPro"/>
</dbReference>
<dbReference type="PANTHER" id="PTHR12411">
    <property type="entry name" value="CYSTEINE PROTEASE FAMILY C1-RELATED"/>
    <property type="match status" value="1"/>
</dbReference>
<evidence type="ECO:0000256" key="2">
    <source>
        <dbReference type="SAM" id="Phobius"/>
    </source>
</evidence>
<dbReference type="SUPFAM" id="SSF54001">
    <property type="entry name" value="Cysteine proteinases"/>
    <property type="match status" value="1"/>
</dbReference>
<feature type="transmembrane region" description="Helical" evidence="2">
    <location>
        <begin position="304"/>
        <end position="321"/>
    </location>
</feature>
<reference evidence="4" key="1">
    <citation type="submission" date="2020-01" db="EMBL/GenBank/DDBJ databases">
        <title>Development of genomics and gene disruption for Polysphondylium violaceum indicates a role for the polyketide synthase stlB in stalk morphogenesis.</title>
        <authorList>
            <person name="Narita B."/>
            <person name="Kawabe Y."/>
            <person name="Kin K."/>
            <person name="Saito T."/>
            <person name="Gibbs R."/>
            <person name="Kuspa A."/>
            <person name="Muzny D."/>
            <person name="Queller D."/>
            <person name="Richards S."/>
            <person name="Strassman J."/>
            <person name="Sucgang R."/>
            <person name="Worley K."/>
            <person name="Schaap P."/>
        </authorList>
    </citation>
    <scope>NUCLEOTIDE SEQUENCE</scope>
    <source>
        <strain evidence="4">QSvi11</strain>
    </source>
</reference>
<evidence type="ECO:0000256" key="1">
    <source>
        <dbReference type="ARBA" id="ARBA00008455"/>
    </source>
</evidence>
<keyword evidence="5" id="KW-1185">Reference proteome</keyword>
<gene>
    <name evidence="4" type="ORF">CYY_008902</name>
</gene>
<dbReference type="InterPro" id="IPR013128">
    <property type="entry name" value="Peptidase_C1A"/>
</dbReference>
<dbReference type="GO" id="GO:0006508">
    <property type="term" value="P:proteolysis"/>
    <property type="evidence" value="ECO:0007669"/>
    <property type="project" value="InterPro"/>
</dbReference>
<keyword evidence="2" id="KW-0812">Transmembrane</keyword>
<feature type="domain" description="Peptidase C1A papain C-terminal" evidence="3">
    <location>
        <begin position="52"/>
        <end position="278"/>
    </location>
</feature>
<name>A0A8J4V3H2_9MYCE</name>
<evidence type="ECO:0000313" key="4">
    <source>
        <dbReference type="EMBL" id="KAF2069779.1"/>
    </source>
</evidence>
<protein>
    <recommendedName>
        <fullName evidence="3">Peptidase C1A papain C-terminal domain-containing protein</fullName>
    </recommendedName>
</protein>
<evidence type="ECO:0000313" key="5">
    <source>
        <dbReference type="Proteomes" id="UP000695562"/>
    </source>
</evidence>
<dbReference type="AlphaFoldDB" id="A0A8J4V3H2"/>